<dbReference type="PANTHER" id="PTHR30354">
    <property type="entry name" value="GNT FAMILY GLUCONATE TRANSPORTER"/>
    <property type="match status" value="1"/>
</dbReference>
<feature type="transmembrane region" description="Helical" evidence="1">
    <location>
        <begin position="103"/>
        <end position="131"/>
    </location>
</feature>
<feature type="transmembrane region" description="Helical" evidence="1">
    <location>
        <begin position="412"/>
        <end position="434"/>
    </location>
</feature>
<feature type="transmembrane region" description="Helical" evidence="1">
    <location>
        <begin position="293"/>
        <end position="320"/>
    </location>
</feature>
<dbReference type="AlphaFoldDB" id="A0A644WFM2"/>
<accession>A0A644WFM2</accession>
<dbReference type="Pfam" id="PF02447">
    <property type="entry name" value="GntP_permease"/>
    <property type="match status" value="1"/>
</dbReference>
<dbReference type="GO" id="GO:0005886">
    <property type="term" value="C:plasma membrane"/>
    <property type="evidence" value="ECO:0007669"/>
    <property type="project" value="TreeGrafter"/>
</dbReference>
<protein>
    <submittedName>
        <fullName evidence="2">Uncharacterized protein</fullName>
    </submittedName>
</protein>
<dbReference type="EMBL" id="VSSQ01000879">
    <property type="protein sequence ID" value="MPM02572.1"/>
    <property type="molecule type" value="Genomic_DNA"/>
</dbReference>
<dbReference type="GO" id="GO:0015128">
    <property type="term" value="F:gluconate transmembrane transporter activity"/>
    <property type="evidence" value="ECO:0007669"/>
    <property type="project" value="InterPro"/>
</dbReference>
<dbReference type="PANTHER" id="PTHR30354:SF7">
    <property type="entry name" value="BLL7963 PROTEIN"/>
    <property type="match status" value="1"/>
</dbReference>
<feature type="transmembrane region" description="Helical" evidence="1">
    <location>
        <begin position="5"/>
        <end position="21"/>
    </location>
</feature>
<gene>
    <name evidence="2" type="ORF">SDC9_48821</name>
</gene>
<sequence length="438" mass="45627">MNQVISIIGMLVALVGLSFLVMKGVNIFIVAICMSFVVAITGGIDLYDALKVEYMTGFVGFIKSNFLIFLAGALMGKAYEITGGAKTVARAMMRLAGAKNAPLAVILSTGILTYGGIAGFVVCFAVFPIALEIYRAADIPRRFTPGTIIFGCCTFSSIGPGNPQVGQVVLVNALGTSLMDGAVVGFAATLVTLIIGVTWLNSMIRKARNKGEHFVAKTTDKFQDDTALPKAWIALLPLILTLIAINIKLNGESIIPIEYGVALGAALAYVLMKTYKTNRVPLLQHMSDGIKNAFSAVSNTASVVGFGSVVKAAVGFPVVISAMTSIPGPDLIAVAVATTVLAGVCGSGSGGLGIAAPILAPIYTARGVTLAQIHRTMLVASSGLDTLPHNGFVVTVVNGVANETHQDAYMPVFWLTVITPAIATIVTIIGFTLFPNLP</sequence>
<feature type="transmembrane region" description="Helical" evidence="1">
    <location>
        <begin position="54"/>
        <end position="75"/>
    </location>
</feature>
<feature type="transmembrane region" description="Helical" evidence="1">
    <location>
        <begin position="332"/>
        <end position="360"/>
    </location>
</feature>
<feature type="transmembrane region" description="Helical" evidence="1">
    <location>
        <begin position="27"/>
        <end position="47"/>
    </location>
</feature>
<feature type="transmembrane region" description="Helical" evidence="1">
    <location>
        <begin position="253"/>
        <end position="272"/>
    </location>
</feature>
<keyword evidence="1" id="KW-0812">Transmembrane</keyword>
<proteinExistence type="predicted"/>
<evidence type="ECO:0000256" key="1">
    <source>
        <dbReference type="SAM" id="Phobius"/>
    </source>
</evidence>
<keyword evidence="1" id="KW-0472">Membrane</keyword>
<evidence type="ECO:0000313" key="2">
    <source>
        <dbReference type="EMBL" id="MPM02572.1"/>
    </source>
</evidence>
<keyword evidence="1" id="KW-1133">Transmembrane helix</keyword>
<organism evidence="2">
    <name type="scientific">bioreactor metagenome</name>
    <dbReference type="NCBI Taxonomy" id="1076179"/>
    <lineage>
        <taxon>unclassified sequences</taxon>
        <taxon>metagenomes</taxon>
        <taxon>ecological metagenomes</taxon>
    </lineage>
</organism>
<comment type="caution">
    <text evidence="2">The sequence shown here is derived from an EMBL/GenBank/DDBJ whole genome shotgun (WGS) entry which is preliminary data.</text>
</comment>
<reference evidence="2" key="1">
    <citation type="submission" date="2019-08" db="EMBL/GenBank/DDBJ databases">
        <authorList>
            <person name="Kucharzyk K."/>
            <person name="Murdoch R.W."/>
            <person name="Higgins S."/>
            <person name="Loffler F."/>
        </authorList>
    </citation>
    <scope>NUCLEOTIDE SEQUENCE</scope>
</reference>
<name>A0A644WFM2_9ZZZZ</name>
<feature type="transmembrane region" description="Helical" evidence="1">
    <location>
        <begin position="227"/>
        <end position="247"/>
    </location>
</feature>
<dbReference type="InterPro" id="IPR003474">
    <property type="entry name" value="Glcn_transporter"/>
</dbReference>
<feature type="transmembrane region" description="Helical" evidence="1">
    <location>
        <begin position="181"/>
        <end position="200"/>
    </location>
</feature>